<reference evidence="3 4" key="1">
    <citation type="submission" date="2017-02" db="EMBL/GenBank/DDBJ databases">
        <authorList>
            <person name="Peterson S.W."/>
        </authorList>
    </citation>
    <scope>NUCLEOTIDE SEQUENCE [LARGE SCALE GENOMIC DNA]</scope>
    <source>
        <strain evidence="3 4">VKM Ac-2059</strain>
    </source>
</reference>
<dbReference type="PANTHER" id="PTHR43685">
    <property type="entry name" value="GLYCOSYLTRANSFERASE"/>
    <property type="match status" value="1"/>
</dbReference>
<proteinExistence type="predicted"/>
<dbReference type="OrthoDB" id="3734530at2"/>
<dbReference type="EMBL" id="FUZP01000002">
    <property type="protein sequence ID" value="SKC63029.1"/>
    <property type="molecule type" value="Genomic_DNA"/>
</dbReference>
<dbReference type="Proteomes" id="UP000190857">
    <property type="component" value="Unassembled WGS sequence"/>
</dbReference>
<protein>
    <submittedName>
        <fullName evidence="3">Glycosyltransferase, GT2 family</fullName>
    </submittedName>
</protein>
<dbReference type="InterPro" id="IPR029044">
    <property type="entry name" value="Nucleotide-diphossugar_trans"/>
</dbReference>
<evidence type="ECO:0000313" key="3">
    <source>
        <dbReference type="EMBL" id="SKC63029.1"/>
    </source>
</evidence>
<accession>A0A1T5KHV4</accession>
<feature type="transmembrane region" description="Helical" evidence="2">
    <location>
        <begin position="536"/>
        <end position="560"/>
    </location>
</feature>
<dbReference type="RefSeq" id="WP_079728281.1">
    <property type="nucleotide sequence ID" value="NZ_FUZP01000002.1"/>
</dbReference>
<feature type="transmembrane region" description="Helical" evidence="2">
    <location>
        <begin position="453"/>
        <end position="473"/>
    </location>
</feature>
<evidence type="ECO:0000313" key="4">
    <source>
        <dbReference type="Proteomes" id="UP000190857"/>
    </source>
</evidence>
<feature type="transmembrane region" description="Helical" evidence="2">
    <location>
        <begin position="671"/>
        <end position="691"/>
    </location>
</feature>
<evidence type="ECO:0000256" key="1">
    <source>
        <dbReference type="SAM" id="MobiDB-lite"/>
    </source>
</evidence>
<feature type="region of interest" description="Disordered" evidence="1">
    <location>
        <begin position="941"/>
        <end position="1022"/>
    </location>
</feature>
<feature type="transmembrane region" description="Helical" evidence="2">
    <location>
        <begin position="916"/>
        <end position="935"/>
    </location>
</feature>
<feature type="transmembrane region" description="Helical" evidence="2">
    <location>
        <begin position="735"/>
        <end position="755"/>
    </location>
</feature>
<feature type="transmembrane region" description="Helical" evidence="2">
    <location>
        <begin position="375"/>
        <end position="394"/>
    </location>
</feature>
<dbReference type="AlphaFoldDB" id="A0A1T5KHV4"/>
<dbReference type="InterPro" id="IPR050834">
    <property type="entry name" value="Glycosyltransf_2"/>
</dbReference>
<feature type="transmembrane region" description="Helical" evidence="2">
    <location>
        <begin position="300"/>
        <end position="320"/>
    </location>
</feature>
<dbReference type="GO" id="GO:0016740">
    <property type="term" value="F:transferase activity"/>
    <property type="evidence" value="ECO:0007669"/>
    <property type="project" value="UniProtKB-KW"/>
</dbReference>
<feature type="transmembrane region" description="Helical" evidence="2">
    <location>
        <begin position="272"/>
        <end position="294"/>
    </location>
</feature>
<feature type="compositionally biased region" description="Basic and acidic residues" evidence="1">
    <location>
        <begin position="1000"/>
        <end position="1022"/>
    </location>
</feature>
<dbReference type="Pfam" id="PF13641">
    <property type="entry name" value="Glyco_tranf_2_3"/>
    <property type="match status" value="1"/>
</dbReference>
<gene>
    <name evidence="3" type="ORF">SAMN06309945_2230</name>
</gene>
<dbReference type="STRING" id="123320.SAMN06309945_2230"/>
<feature type="transmembrane region" description="Helical" evidence="2">
    <location>
        <begin position="703"/>
        <end position="723"/>
    </location>
</feature>
<feature type="transmembrane region" description="Helical" evidence="2">
    <location>
        <begin position="567"/>
        <end position="587"/>
    </location>
</feature>
<organism evidence="3 4">
    <name type="scientific">Okibacterium fritillariae</name>
    <dbReference type="NCBI Taxonomy" id="123320"/>
    <lineage>
        <taxon>Bacteria</taxon>
        <taxon>Bacillati</taxon>
        <taxon>Actinomycetota</taxon>
        <taxon>Actinomycetes</taxon>
        <taxon>Micrococcales</taxon>
        <taxon>Microbacteriaceae</taxon>
        <taxon>Okibacterium</taxon>
    </lineage>
</organism>
<dbReference type="PANTHER" id="PTHR43685:SF3">
    <property type="entry name" value="SLR2126 PROTEIN"/>
    <property type="match status" value="1"/>
</dbReference>
<keyword evidence="4" id="KW-1185">Reference proteome</keyword>
<feature type="transmembrane region" description="Helical" evidence="2">
    <location>
        <begin position="425"/>
        <end position="446"/>
    </location>
</feature>
<evidence type="ECO:0000256" key="2">
    <source>
        <dbReference type="SAM" id="Phobius"/>
    </source>
</evidence>
<feature type="transmembrane region" description="Helical" evidence="2">
    <location>
        <begin position="485"/>
        <end position="502"/>
    </location>
</feature>
<keyword evidence="2" id="KW-0812">Transmembrane</keyword>
<dbReference type="SUPFAM" id="SSF53448">
    <property type="entry name" value="Nucleotide-diphospho-sugar transferases"/>
    <property type="match status" value="1"/>
</dbReference>
<keyword evidence="3" id="KW-0808">Transferase</keyword>
<feature type="transmembrane region" description="Helical" evidence="2">
    <location>
        <begin position="509"/>
        <end position="530"/>
    </location>
</feature>
<keyword evidence="2" id="KW-1133">Transmembrane helix</keyword>
<name>A0A1T5KHV4_9MICO</name>
<dbReference type="Gene3D" id="3.90.550.10">
    <property type="entry name" value="Spore Coat Polysaccharide Biosynthesis Protein SpsA, Chain A"/>
    <property type="match status" value="1"/>
</dbReference>
<feature type="transmembrane region" description="Helical" evidence="2">
    <location>
        <begin position="642"/>
        <end position="664"/>
    </location>
</feature>
<keyword evidence="2" id="KW-0472">Membrane</keyword>
<feature type="compositionally biased region" description="Basic residues" evidence="1">
    <location>
        <begin position="961"/>
        <end position="970"/>
    </location>
</feature>
<sequence length="1022" mass="107990">MSPRVTAIIVVHDGTGPTASPRAHDPADDQRHLRRTLDALAAQTRRPDNVIVVACATPEAELELVRRAVPDRIVTSNDRLSFGQAVAAGLRVAEPPTSDDDFLWLLAQDTAPEPEALARLVGSLEVSPSVAVAAPKNVDWPDGSTLVSFGQSMTPFGTTVELVENELDQGQHDTASDVLGAAPAGLLVRHRVWDEVGGFDPGLPTTDDGLDFSTRVRLAGHRVALVPDAVILTAGDGVAGPNRSTRAHARRRRARAARTAQLHRRLVYAPTAVVWLHWLSLVPLAVLRAVWRLLSKTPEFVGGELAAAFVTAFGGTKVLAGRKRLKNGKTVGWSSVQPLRLPFAEVRRRRRLSREAGQVVYTVERSELRFFSGGAAWVVLASALAGVIAFFNLLPATALQGGGLLPLSEQVPQLWQHIGYGWRDIGLGFVGAADPFSAVLAVLGSITFWEPSYALVLLWLLAFPLATLGAWFAATRLTERSGYRIFAAIVWTLAPTFLSSLADGRPAAVLVHLLLPWLFYVGAVVARSWASAGTASLLLAATVAAAPSLAPAMAVLWVLALILSRKAIVRVVWTIIPTAALFAPLVWQQGIVGGTWLRLLADPGVPILGPQPTGWQLALGFPAGDEGGWLAFGESLGLPAEVLHVLVPVLLAPLALLALAALFLRGSVRAAVLLFVGLLGLATAVGASHLMLTFVGSFNTSVWAGPALSLYWIGLVGAAVVGLDSLRRAGRAPAVVSALLLAAVAVPLVAAGALGTSVVQRTDGRTLPAYVAAAAAQEPRAGTLILTPQPDGGLAAQLVRGAGETLDRQSTIVSTDPVVEDDDLRLATLAGNLVSQSGYDLQAGLAENGIRFILVAPPATNRGESATTRSEELRVRAISALDGNAQLAHVGETGRGMLWRNDGEATTGPAPETAPLWSNIVLIGTGVVFLIALLLSIPTAASRRATESTPRTVGRRDRIRPERRRRRAKKPAVDATEVGVTAAGTQHPEPIEVAAEDLPDDRTVADAPDEDRTAEREEHPRG</sequence>